<name>A0ACC1I483_9FUNG</name>
<keyword evidence="2" id="KW-1185">Reference proteome</keyword>
<comment type="caution">
    <text evidence="1">The sequence shown here is derived from an EMBL/GenBank/DDBJ whole genome shotgun (WGS) entry which is preliminary data.</text>
</comment>
<gene>
    <name evidence="1" type="ORF">LPJ66_009878</name>
</gene>
<dbReference type="EMBL" id="JANBPG010002396">
    <property type="protein sequence ID" value="KAJ1885937.1"/>
    <property type="molecule type" value="Genomic_DNA"/>
</dbReference>
<evidence type="ECO:0000313" key="2">
    <source>
        <dbReference type="Proteomes" id="UP001150581"/>
    </source>
</evidence>
<sequence>EAAAAAAAEEQARLTHARKLSNRKSDSALTTATRSMRAAENLYYCDSVDNELRSPEFTIIHPAIDLRTSARRGRFAFIKKISHMLTPH</sequence>
<protein>
    <submittedName>
        <fullName evidence="1">Uncharacterized protein</fullName>
    </submittedName>
</protein>
<accession>A0ACC1I483</accession>
<reference evidence="1" key="1">
    <citation type="submission" date="2022-07" db="EMBL/GenBank/DDBJ databases">
        <title>Phylogenomic reconstructions and comparative analyses of Kickxellomycotina fungi.</title>
        <authorList>
            <person name="Reynolds N.K."/>
            <person name="Stajich J.E."/>
            <person name="Barry K."/>
            <person name="Grigoriev I.V."/>
            <person name="Crous P."/>
            <person name="Smith M.E."/>
        </authorList>
    </citation>
    <scope>NUCLEOTIDE SEQUENCE</scope>
    <source>
        <strain evidence="1">Benny 63K</strain>
    </source>
</reference>
<evidence type="ECO:0000313" key="1">
    <source>
        <dbReference type="EMBL" id="KAJ1885937.1"/>
    </source>
</evidence>
<proteinExistence type="predicted"/>
<organism evidence="1 2">
    <name type="scientific">Kickxella alabastrina</name>
    <dbReference type="NCBI Taxonomy" id="61397"/>
    <lineage>
        <taxon>Eukaryota</taxon>
        <taxon>Fungi</taxon>
        <taxon>Fungi incertae sedis</taxon>
        <taxon>Zoopagomycota</taxon>
        <taxon>Kickxellomycotina</taxon>
        <taxon>Kickxellomycetes</taxon>
        <taxon>Kickxellales</taxon>
        <taxon>Kickxellaceae</taxon>
        <taxon>Kickxella</taxon>
    </lineage>
</organism>
<feature type="non-terminal residue" evidence="1">
    <location>
        <position position="1"/>
    </location>
</feature>
<dbReference type="Proteomes" id="UP001150581">
    <property type="component" value="Unassembled WGS sequence"/>
</dbReference>